<sequence length="42" mass="4744">MFSGRHLLSSFQTSICSESLWVVAKMIQKTHGTEDGRLYEGL</sequence>
<dbReference type="AlphaFoldDB" id="A0A5D2K9L1"/>
<dbReference type="EMBL" id="CM017629">
    <property type="protein sequence ID" value="TYH63808.1"/>
    <property type="molecule type" value="Genomic_DNA"/>
</dbReference>
<evidence type="ECO:0000313" key="2">
    <source>
        <dbReference type="Proteomes" id="UP000322667"/>
    </source>
</evidence>
<name>A0A5D2K9L1_GOSTO</name>
<accession>A0A5D2K9L1</accession>
<protein>
    <submittedName>
        <fullName evidence="1">Uncharacterized protein</fullName>
    </submittedName>
</protein>
<gene>
    <name evidence="1" type="ORF">ES332_D07G220500v1</name>
</gene>
<dbReference type="Proteomes" id="UP000322667">
    <property type="component" value="Chromosome D07"/>
</dbReference>
<proteinExistence type="predicted"/>
<keyword evidence="2" id="KW-1185">Reference proteome</keyword>
<organism evidence="1 2">
    <name type="scientific">Gossypium tomentosum</name>
    <name type="common">Hawaiian cotton</name>
    <name type="synonym">Gossypium sandvicense</name>
    <dbReference type="NCBI Taxonomy" id="34277"/>
    <lineage>
        <taxon>Eukaryota</taxon>
        <taxon>Viridiplantae</taxon>
        <taxon>Streptophyta</taxon>
        <taxon>Embryophyta</taxon>
        <taxon>Tracheophyta</taxon>
        <taxon>Spermatophyta</taxon>
        <taxon>Magnoliopsida</taxon>
        <taxon>eudicotyledons</taxon>
        <taxon>Gunneridae</taxon>
        <taxon>Pentapetalae</taxon>
        <taxon>rosids</taxon>
        <taxon>malvids</taxon>
        <taxon>Malvales</taxon>
        <taxon>Malvaceae</taxon>
        <taxon>Malvoideae</taxon>
        <taxon>Gossypium</taxon>
    </lineage>
</organism>
<reference evidence="1 2" key="1">
    <citation type="submission" date="2019-07" db="EMBL/GenBank/DDBJ databases">
        <title>WGS assembly of Gossypium tomentosum.</title>
        <authorList>
            <person name="Chen Z.J."/>
            <person name="Sreedasyam A."/>
            <person name="Ando A."/>
            <person name="Song Q."/>
            <person name="De L."/>
            <person name="Hulse-Kemp A."/>
            <person name="Ding M."/>
            <person name="Ye W."/>
            <person name="Kirkbride R."/>
            <person name="Jenkins J."/>
            <person name="Plott C."/>
            <person name="Lovell J."/>
            <person name="Lin Y.-M."/>
            <person name="Vaughn R."/>
            <person name="Liu B."/>
            <person name="Li W."/>
            <person name="Simpson S."/>
            <person name="Scheffler B."/>
            <person name="Saski C."/>
            <person name="Grover C."/>
            <person name="Hu G."/>
            <person name="Conover J."/>
            <person name="Carlson J."/>
            <person name="Shu S."/>
            <person name="Boston L."/>
            <person name="Williams M."/>
            <person name="Peterson D."/>
            <person name="Mcgee K."/>
            <person name="Jones D."/>
            <person name="Wendel J."/>
            <person name="Stelly D."/>
            <person name="Grimwood J."/>
            <person name="Schmutz J."/>
        </authorList>
    </citation>
    <scope>NUCLEOTIDE SEQUENCE [LARGE SCALE GENOMIC DNA]</scope>
    <source>
        <strain evidence="1">7179.01</strain>
    </source>
</reference>
<evidence type="ECO:0000313" key="1">
    <source>
        <dbReference type="EMBL" id="TYH63808.1"/>
    </source>
</evidence>